<feature type="transmembrane region" description="Helical" evidence="2">
    <location>
        <begin position="192"/>
        <end position="215"/>
    </location>
</feature>
<feature type="compositionally biased region" description="Basic residues" evidence="1">
    <location>
        <begin position="274"/>
        <end position="295"/>
    </location>
</feature>
<evidence type="ECO:0008006" key="5">
    <source>
        <dbReference type="Google" id="ProtNLM"/>
    </source>
</evidence>
<feature type="transmembrane region" description="Helical" evidence="2">
    <location>
        <begin position="165"/>
        <end position="186"/>
    </location>
</feature>
<feature type="region of interest" description="Disordered" evidence="1">
    <location>
        <begin position="258"/>
        <end position="295"/>
    </location>
</feature>
<evidence type="ECO:0000256" key="1">
    <source>
        <dbReference type="SAM" id="MobiDB-lite"/>
    </source>
</evidence>
<feature type="transmembrane region" description="Helical" evidence="2">
    <location>
        <begin position="65"/>
        <end position="85"/>
    </location>
</feature>
<keyword evidence="4" id="KW-1185">Reference proteome</keyword>
<feature type="transmembrane region" description="Helical" evidence="2">
    <location>
        <begin position="227"/>
        <end position="248"/>
    </location>
</feature>
<keyword evidence="2" id="KW-0472">Membrane</keyword>
<dbReference type="Proteomes" id="UP001501237">
    <property type="component" value="Unassembled WGS sequence"/>
</dbReference>
<comment type="caution">
    <text evidence="3">The sequence shown here is derived from an EMBL/GenBank/DDBJ whole genome shotgun (WGS) entry which is preliminary data.</text>
</comment>
<feature type="transmembrane region" description="Helical" evidence="2">
    <location>
        <begin position="34"/>
        <end position="53"/>
    </location>
</feature>
<feature type="transmembrane region" description="Helical" evidence="2">
    <location>
        <begin position="106"/>
        <end position="126"/>
    </location>
</feature>
<evidence type="ECO:0000313" key="3">
    <source>
        <dbReference type="EMBL" id="GAA3216962.1"/>
    </source>
</evidence>
<dbReference type="EMBL" id="BAAAUV010000009">
    <property type="protein sequence ID" value="GAA3216962.1"/>
    <property type="molecule type" value="Genomic_DNA"/>
</dbReference>
<evidence type="ECO:0000313" key="4">
    <source>
        <dbReference type="Proteomes" id="UP001501237"/>
    </source>
</evidence>
<keyword evidence="2" id="KW-1133">Transmembrane helix</keyword>
<sequence length="295" mass="30820">MPLAPFTTALLTLAVICAATAAGMLLAHRDRRRPLWLAIASALILTTALTEVLPDAWDEAVADRVPGAEIVAATVLGFAVITYLTRHDHGSRHRGEHAPGRHRAPAAELAFGGAGTALAMASHRTFESTAVATTATTLVMLTLLLHSAGEGVTLGALLRTARRRPLPWLLLSCAAPVAGAAIALALPPPEPLVPLLLALAAGELLHTALLGLRLLTRDGRRPPVRHLGAALVLAAAVGVPLFLAHTVATAPPPALVGRVAPEHPAPPPRALHAPPRHRCHRRSGTARRRPCSTVR</sequence>
<reference evidence="4" key="1">
    <citation type="journal article" date="2019" name="Int. J. Syst. Evol. Microbiol.">
        <title>The Global Catalogue of Microorganisms (GCM) 10K type strain sequencing project: providing services to taxonomists for standard genome sequencing and annotation.</title>
        <authorList>
            <consortium name="The Broad Institute Genomics Platform"/>
            <consortium name="The Broad Institute Genome Sequencing Center for Infectious Disease"/>
            <person name="Wu L."/>
            <person name="Ma J."/>
        </authorList>
    </citation>
    <scope>NUCLEOTIDE SEQUENCE [LARGE SCALE GENOMIC DNA]</scope>
    <source>
        <strain evidence="4">JCM 9377</strain>
    </source>
</reference>
<evidence type="ECO:0000256" key="2">
    <source>
        <dbReference type="SAM" id="Phobius"/>
    </source>
</evidence>
<accession>A0ABP6QBQ0</accession>
<feature type="transmembrane region" description="Helical" evidence="2">
    <location>
        <begin position="138"/>
        <end position="158"/>
    </location>
</feature>
<name>A0ABP6QBQ0_9ACTN</name>
<feature type="transmembrane region" description="Helical" evidence="2">
    <location>
        <begin position="6"/>
        <end position="27"/>
    </location>
</feature>
<keyword evidence="2" id="KW-0812">Transmembrane</keyword>
<gene>
    <name evidence="3" type="ORF">GCM10010468_39380</name>
</gene>
<organism evidence="3 4">
    <name type="scientific">Actinocorallia longicatena</name>
    <dbReference type="NCBI Taxonomy" id="111803"/>
    <lineage>
        <taxon>Bacteria</taxon>
        <taxon>Bacillati</taxon>
        <taxon>Actinomycetota</taxon>
        <taxon>Actinomycetes</taxon>
        <taxon>Streptosporangiales</taxon>
        <taxon>Thermomonosporaceae</taxon>
        <taxon>Actinocorallia</taxon>
    </lineage>
</organism>
<proteinExistence type="predicted"/>
<protein>
    <recommendedName>
        <fullName evidence="5">Zinc transporter ZupT</fullName>
    </recommendedName>
</protein>
<dbReference type="RefSeq" id="WP_344830198.1">
    <property type="nucleotide sequence ID" value="NZ_BAAAUV010000009.1"/>
</dbReference>